<feature type="chain" id="PRO_5045946170" description="Secreted protein" evidence="1">
    <location>
        <begin position="22"/>
        <end position="93"/>
    </location>
</feature>
<comment type="caution">
    <text evidence="2">The sequence shown here is derived from an EMBL/GenBank/DDBJ whole genome shotgun (WGS) entry which is preliminary data.</text>
</comment>
<dbReference type="Proteomes" id="UP000823674">
    <property type="component" value="Chromosome A09"/>
</dbReference>
<name>A0ABQ7LEE5_BRACM</name>
<feature type="signal peptide" evidence="1">
    <location>
        <begin position="1"/>
        <end position="21"/>
    </location>
</feature>
<keyword evidence="3" id="KW-1185">Reference proteome</keyword>
<keyword evidence="1" id="KW-0732">Signal</keyword>
<evidence type="ECO:0008006" key="4">
    <source>
        <dbReference type="Google" id="ProtNLM"/>
    </source>
</evidence>
<dbReference type="EMBL" id="JADBGQ010000008">
    <property type="protein sequence ID" value="KAG5384305.1"/>
    <property type="molecule type" value="Genomic_DNA"/>
</dbReference>
<proteinExistence type="predicted"/>
<gene>
    <name evidence="2" type="primary">A09p041330.1_BraROA</name>
    <name evidence="2" type="ORF">IGI04_035775</name>
</gene>
<sequence length="93" mass="10756">MNRFKFVSRSLLVFFLDLITGDDLSFRVFGGSTYPFIFRSGSWKALSFRSASSIFFIRRSMANVRTVELLLCCVVNVGFGSRCWIFVKDILKY</sequence>
<evidence type="ECO:0000256" key="1">
    <source>
        <dbReference type="SAM" id="SignalP"/>
    </source>
</evidence>
<evidence type="ECO:0000313" key="2">
    <source>
        <dbReference type="EMBL" id="KAG5384305.1"/>
    </source>
</evidence>
<evidence type="ECO:0000313" key="3">
    <source>
        <dbReference type="Proteomes" id="UP000823674"/>
    </source>
</evidence>
<protein>
    <recommendedName>
        <fullName evidence="4">Secreted protein</fullName>
    </recommendedName>
</protein>
<reference evidence="2 3" key="1">
    <citation type="submission" date="2021-03" db="EMBL/GenBank/DDBJ databases">
        <authorList>
            <person name="King G.J."/>
            <person name="Bancroft I."/>
            <person name="Baten A."/>
            <person name="Bloomfield J."/>
            <person name="Borpatragohain P."/>
            <person name="He Z."/>
            <person name="Irish N."/>
            <person name="Irwin J."/>
            <person name="Liu K."/>
            <person name="Mauleon R.P."/>
            <person name="Moore J."/>
            <person name="Morris R."/>
            <person name="Ostergaard L."/>
            <person name="Wang B."/>
            <person name="Wells R."/>
        </authorList>
    </citation>
    <scope>NUCLEOTIDE SEQUENCE [LARGE SCALE GENOMIC DNA]</scope>
    <source>
        <strain evidence="2">R-o-18</strain>
        <tissue evidence="2">Leaf</tissue>
    </source>
</reference>
<accession>A0ABQ7LEE5</accession>
<organism evidence="2 3">
    <name type="scientific">Brassica rapa subsp. trilocularis</name>
    <dbReference type="NCBI Taxonomy" id="1813537"/>
    <lineage>
        <taxon>Eukaryota</taxon>
        <taxon>Viridiplantae</taxon>
        <taxon>Streptophyta</taxon>
        <taxon>Embryophyta</taxon>
        <taxon>Tracheophyta</taxon>
        <taxon>Spermatophyta</taxon>
        <taxon>Magnoliopsida</taxon>
        <taxon>eudicotyledons</taxon>
        <taxon>Gunneridae</taxon>
        <taxon>Pentapetalae</taxon>
        <taxon>rosids</taxon>
        <taxon>malvids</taxon>
        <taxon>Brassicales</taxon>
        <taxon>Brassicaceae</taxon>
        <taxon>Brassiceae</taxon>
        <taxon>Brassica</taxon>
    </lineage>
</organism>